<dbReference type="AlphaFoldDB" id="A0AAD5L4V1"/>
<feature type="compositionally biased region" description="Acidic residues" evidence="1">
    <location>
        <begin position="37"/>
        <end position="57"/>
    </location>
</feature>
<feature type="region of interest" description="Disordered" evidence="1">
    <location>
        <begin position="1"/>
        <end position="78"/>
    </location>
</feature>
<gene>
    <name evidence="2" type="ORF">GHT06_018643</name>
</gene>
<feature type="compositionally biased region" description="Acidic residues" evidence="1">
    <location>
        <begin position="119"/>
        <end position="136"/>
    </location>
</feature>
<protein>
    <submittedName>
        <fullName evidence="2">Uncharacterized protein</fullName>
    </submittedName>
</protein>
<reference evidence="2 3" key="1">
    <citation type="submission" date="2022-05" db="EMBL/GenBank/DDBJ databases">
        <title>A multi-omics perspective on studying reproductive biology in Daphnia sinensis.</title>
        <authorList>
            <person name="Jia J."/>
        </authorList>
    </citation>
    <scope>NUCLEOTIDE SEQUENCE [LARGE SCALE GENOMIC DNA]</scope>
    <source>
        <strain evidence="2 3">WSL</strain>
    </source>
</reference>
<feature type="compositionally biased region" description="Basic and acidic residues" evidence="1">
    <location>
        <begin position="23"/>
        <end position="36"/>
    </location>
</feature>
<proteinExistence type="predicted"/>
<dbReference type="EMBL" id="WJBH02000007">
    <property type="protein sequence ID" value="KAI9556076.1"/>
    <property type="molecule type" value="Genomic_DNA"/>
</dbReference>
<feature type="region of interest" description="Disordered" evidence="1">
    <location>
        <begin position="108"/>
        <end position="136"/>
    </location>
</feature>
<comment type="caution">
    <text evidence="2">The sequence shown here is derived from an EMBL/GenBank/DDBJ whole genome shotgun (WGS) entry which is preliminary data.</text>
</comment>
<feature type="compositionally biased region" description="Polar residues" evidence="1">
    <location>
        <begin position="60"/>
        <end position="71"/>
    </location>
</feature>
<feature type="compositionally biased region" description="Low complexity" evidence="1">
    <location>
        <begin position="108"/>
        <end position="118"/>
    </location>
</feature>
<organism evidence="2 3">
    <name type="scientific">Daphnia sinensis</name>
    <dbReference type="NCBI Taxonomy" id="1820382"/>
    <lineage>
        <taxon>Eukaryota</taxon>
        <taxon>Metazoa</taxon>
        <taxon>Ecdysozoa</taxon>
        <taxon>Arthropoda</taxon>
        <taxon>Crustacea</taxon>
        <taxon>Branchiopoda</taxon>
        <taxon>Diplostraca</taxon>
        <taxon>Cladocera</taxon>
        <taxon>Anomopoda</taxon>
        <taxon>Daphniidae</taxon>
        <taxon>Daphnia</taxon>
        <taxon>Daphnia similis group</taxon>
    </lineage>
</organism>
<name>A0AAD5L4V1_9CRUS</name>
<accession>A0AAD5L4V1</accession>
<feature type="compositionally biased region" description="Basic residues" evidence="1">
    <location>
        <begin position="1"/>
        <end position="22"/>
    </location>
</feature>
<keyword evidence="3" id="KW-1185">Reference proteome</keyword>
<evidence type="ECO:0000256" key="1">
    <source>
        <dbReference type="SAM" id="MobiDB-lite"/>
    </source>
</evidence>
<evidence type="ECO:0000313" key="2">
    <source>
        <dbReference type="EMBL" id="KAI9556076.1"/>
    </source>
</evidence>
<sequence length="136" mass="15116">MNKPKPTKKGQRGTPRKNNPKHPSHELDNDVGHEVENLPEEQDSNISEEQDEIEGGQDEANTTIRSNSGGSSKPPPDIASLYGLDRNQIYSVTTDNGSNMVKAVQLMNDNNSGNNVNNNDEDYDEEIYYEGDDQHS</sequence>
<dbReference type="Proteomes" id="UP000820818">
    <property type="component" value="Linkage Group LG7"/>
</dbReference>
<evidence type="ECO:0000313" key="3">
    <source>
        <dbReference type="Proteomes" id="UP000820818"/>
    </source>
</evidence>